<dbReference type="PANTHER" id="PTHR43370">
    <property type="entry name" value="SUGAR ABC TRANSPORTER INTEGRAL MEMBRANE PROTEIN-RELATED"/>
    <property type="match status" value="1"/>
</dbReference>
<dbReference type="CDD" id="cd06580">
    <property type="entry name" value="TM_PBP1_transp_TpRbsC_like"/>
    <property type="match status" value="1"/>
</dbReference>
<keyword evidence="7" id="KW-0813">Transport</keyword>
<accession>A0ABS4KID2</accession>
<sequence length="316" mass="33852">MWELAVSIFPLALAYTAPLLIIALGGLYSERSGIVNIGLEGLLGIGAFSYALFVYYTFPSLGGTAIWVGLLVGALAGGIFSLLHGYATIKMKANQVISGTAINMLSLALTIYLARRLTGSANIQLTRGVPRRNIAPFYDIPIIGPLFFGNAYITTFIVIAIVALSWYVLYKRPFGLRLRACGENPHAADSMGINVTIMRFIGVFMSGILSGLGGAIIIGTYSGEFSQLTYSGLGFLALASLIFGQWKPWGVLWAASFFGLAKTIADMSIIIPAFNIVPNAVLNSFPYVITLIALVLFSRNAKSPKALGEPYDAGKR</sequence>
<proteinExistence type="predicted"/>
<reference evidence="7 8" key="1">
    <citation type="submission" date="2021-03" db="EMBL/GenBank/DDBJ databases">
        <title>Genomic Encyclopedia of Type Strains, Phase IV (KMG-IV): sequencing the most valuable type-strain genomes for metagenomic binning, comparative biology and taxonomic classification.</title>
        <authorList>
            <person name="Goeker M."/>
        </authorList>
    </citation>
    <scope>NUCLEOTIDE SEQUENCE [LARGE SCALE GENOMIC DNA]</scope>
    <source>
        <strain evidence="7 8">DSM 27512</strain>
    </source>
</reference>
<gene>
    <name evidence="7" type="ORF">J2Z35_000798</name>
</gene>
<feature type="transmembrane region" description="Helical" evidence="6">
    <location>
        <begin position="64"/>
        <end position="84"/>
    </location>
</feature>
<feature type="transmembrane region" description="Helical" evidence="6">
    <location>
        <begin position="200"/>
        <end position="221"/>
    </location>
</feature>
<comment type="subcellular location">
    <subcellularLocation>
        <location evidence="1">Cell membrane</location>
        <topology evidence="1">Multi-pass membrane protein</topology>
    </subcellularLocation>
</comment>
<feature type="transmembrane region" description="Helical" evidence="6">
    <location>
        <begin position="96"/>
        <end position="114"/>
    </location>
</feature>
<dbReference type="Pfam" id="PF02653">
    <property type="entry name" value="BPD_transp_2"/>
    <property type="match status" value="1"/>
</dbReference>
<evidence type="ECO:0000256" key="1">
    <source>
        <dbReference type="ARBA" id="ARBA00004651"/>
    </source>
</evidence>
<comment type="caution">
    <text evidence="7">The sequence shown here is derived from an EMBL/GenBank/DDBJ whole genome shotgun (WGS) entry which is preliminary data.</text>
</comment>
<keyword evidence="4 6" id="KW-1133">Transmembrane helix</keyword>
<evidence type="ECO:0000256" key="2">
    <source>
        <dbReference type="ARBA" id="ARBA00022475"/>
    </source>
</evidence>
<keyword evidence="2" id="KW-1003">Cell membrane</keyword>
<dbReference type="RefSeq" id="WP_209659611.1">
    <property type="nucleotide sequence ID" value="NZ_JAGGLI010000006.1"/>
</dbReference>
<dbReference type="InterPro" id="IPR001851">
    <property type="entry name" value="ABC_transp_permease"/>
</dbReference>
<evidence type="ECO:0000256" key="3">
    <source>
        <dbReference type="ARBA" id="ARBA00022692"/>
    </source>
</evidence>
<feature type="transmembrane region" description="Helical" evidence="6">
    <location>
        <begin position="146"/>
        <end position="169"/>
    </location>
</feature>
<feature type="transmembrane region" description="Helical" evidence="6">
    <location>
        <begin position="39"/>
        <end position="58"/>
    </location>
</feature>
<feature type="transmembrane region" description="Helical" evidence="6">
    <location>
        <begin position="227"/>
        <end position="244"/>
    </location>
</feature>
<keyword evidence="5 6" id="KW-0472">Membrane</keyword>
<evidence type="ECO:0000313" key="8">
    <source>
        <dbReference type="Proteomes" id="UP001314903"/>
    </source>
</evidence>
<dbReference type="Proteomes" id="UP001314903">
    <property type="component" value="Unassembled WGS sequence"/>
</dbReference>
<protein>
    <submittedName>
        <fullName evidence="7">Simple sugar transport system permease protein</fullName>
    </submittedName>
</protein>
<feature type="transmembrane region" description="Helical" evidence="6">
    <location>
        <begin position="6"/>
        <end position="27"/>
    </location>
</feature>
<evidence type="ECO:0000256" key="5">
    <source>
        <dbReference type="ARBA" id="ARBA00023136"/>
    </source>
</evidence>
<evidence type="ECO:0000313" key="7">
    <source>
        <dbReference type="EMBL" id="MBP2027006.1"/>
    </source>
</evidence>
<dbReference type="EMBL" id="JAGGLI010000006">
    <property type="protein sequence ID" value="MBP2027006.1"/>
    <property type="molecule type" value="Genomic_DNA"/>
</dbReference>
<keyword evidence="3 6" id="KW-0812">Transmembrane</keyword>
<feature type="transmembrane region" description="Helical" evidence="6">
    <location>
        <begin position="280"/>
        <end position="297"/>
    </location>
</feature>
<feature type="transmembrane region" description="Helical" evidence="6">
    <location>
        <begin position="251"/>
        <end position="274"/>
    </location>
</feature>
<dbReference type="PANTHER" id="PTHR43370:SF1">
    <property type="entry name" value="GUANOSINE ABC TRANSPORTER PERMEASE PROTEIN NUPQ"/>
    <property type="match status" value="1"/>
</dbReference>
<evidence type="ECO:0000256" key="4">
    <source>
        <dbReference type="ARBA" id="ARBA00022989"/>
    </source>
</evidence>
<name>A0ABS4KID2_9FIRM</name>
<evidence type="ECO:0000256" key="6">
    <source>
        <dbReference type="SAM" id="Phobius"/>
    </source>
</evidence>
<organism evidence="7 8">
    <name type="scientific">Acetoanaerobium pronyense</name>
    <dbReference type="NCBI Taxonomy" id="1482736"/>
    <lineage>
        <taxon>Bacteria</taxon>
        <taxon>Bacillati</taxon>
        <taxon>Bacillota</taxon>
        <taxon>Clostridia</taxon>
        <taxon>Peptostreptococcales</taxon>
        <taxon>Filifactoraceae</taxon>
        <taxon>Acetoanaerobium</taxon>
    </lineage>
</organism>
<keyword evidence="8" id="KW-1185">Reference proteome</keyword>
<keyword evidence="7" id="KW-0762">Sugar transport</keyword>